<accession>A0A0D2B4B0</accession>
<evidence type="ECO:0000256" key="3">
    <source>
        <dbReference type="ARBA" id="ARBA00022723"/>
    </source>
</evidence>
<dbReference type="InterPro" id="IPR036291">
    <property type="entry name" value="NAD(P)-bd_dom_sf"/>
</dbReference>
<dbReference type="Proteomes" id="UP000053259">
    <property type="component" value="Unassembled WGS sequence"/>
</dbReference>
<keyword evidence="6" id="KW-0520">NAD</keyword>
<evidence type="ECO:0000256" key="6">
    <source>
        <dbReference type="ARBA" id="ARBA00023027"/>
    </source>
</evidence>
<evidence type="ECO:0000256" key="5">
    <source>
        <dbReference type="ARBA" id="ARBA00023002"/>
    </source>
</evidence>
<dbReference type="PANTHER" id="PTHR42940">
    <property type="entry name" value="ALCOHOL DEHYDROGENASE 1-RELATED"/>
    <property type="match status" value="1"/>
</dbReference>
<proteinExistence type="inferred from homology"/>
<dbReference type="SUPFAM" id="SSF50129">
    <property type="entry name" value="GroES-like"/>
    <property type="match status" value="1"/>
</dbReference>
<gene>
    <name evidence="9" type="ORF">PV09_03220</name>
</gene>
<dbReference type="Gene3D" id="3.90.180.10">
    <property type="entry name" value="Medium-chain alcohol dehydrogenases, catalytic domain"/>
    <property type="match status" value="1"/>
</dbReference>
<dbReference type="STRING" id="253628.A0A0D2B4B0"/>
<dbReference type="InterPro" id="IPR002328">
    <property type="entry name" value="ADH_Zn_CS"/>
</dbReference>
<dbReference type="GO" id="GO:0004022">
    <property type="term" value="F:alcohol dehydrogenase (NAD+) activity"/>
    <property type="evidence" value="ECO:0007669"/>
    <property type="project" value="TreeGrafter"/>
</dbReference>
<protein>
    <recommendedName>
        <fullName evidence="8">Enoyl reductase (ER) domain-containing protein</fullName>
    </recommendedName>
</protein>
<dbReference type="SMART" id="SM00829">
    <property type="entry name" value="PKS_ER"/>
    <property type="match status" value="1"/>
</dbReference>
<dbReference type="Pfam" id="PF00107">
    <property type="entry name" value="ADH_zinc_N"/>
    <property type="match status" value="1"/>
</dbReference>
<evidence type="ECO:0000313" key="9">
    <source>
        <dbReference type="EMBL" id="KIW06044.1"/>
    </source>
</evidence>
<organism evidence="9 10">
    <name type="scientific">Verruconis gallopava</name>
    <dbReference type="NCBI Taxonomy" id="253628"/>
    <lineage>
        <taxon>Eukaryota</taxon>
        <taxon>Fungi</taxon>
        <taxon>Dikarya</taxon>
        <taxon>Ascomycota</taxon>
        <taxon>Pezizomycotina</taxon>
        <taxon>Dothideomycetes</taxon>
        <taxon>Pleosporomycetidae</taxon>
        <taxon>Venturiales</taxon>
        <taxon>Sympoventuriaceae</taxon>
        <taxon>Verruconis</taxon>
    </lineage>
</organism>
<dbReference type="HOGENOM" id="CLU_026673_20_1_1"/>
<dbReference type="InterPro" id="IPR013154">
    <property type="entry name" value="ADH-like_N"/>
</dbReference>
<dbReference type="PANTHER" id="PTHR42940:SF8">
    <property type="entry name" value="VACUOLAR PROTEIN SORTING-ASSOCIATED PROTEIN 11"/>
    <property type="match status" value="1"/>
</dbReference>
<evidence type="ECO:0000256" key="2">
    <source>
        <dbReference type="ARBA" id="ARBA00008072"/>
    </source>
</evidence>
<evidence type="ECO:0000256" key="7">
    <source>
        <dbReference type="RuleBase" id="RU361277"/>
    </source>
</evidence>
<evidence type="ECO:0000256" key="4">
    <source>
        <dbReference type="ARBA" id="ARBA00022833"/>
    </source>
</evidence>
<dbReference type="SUPFAM" id="SSF51735">
    <property type="entry name" value="NAD(P)-binding Rossmann-fold domains"/>
    <property type="match status" value="1"/>
</dbReference>
<dbReference type="FunFam" id="3.40.50.720:FF:000039">
    <property type="entry name" value="Alcohol dehydrogenase AdhP"/>
    <property type="match status" value="1"/>
</dbReference>
<dbReference type="GeneID" id="27311193"/>
<keyword evidence="4 7" id="KW-0862">Zinc</keyword>
<evidence type="ECO:0000256" key="1">
    <source>
        <dbReference type="ARBA" id="ARBA00001947"/>
    </source>
</evidence>
<dbReference type="EMBL" id="KN847536">
    <property type="protein sequence ID" value="KIW06044.1"/>
    <property type="molecule type" value="Genomic_DNA"/>
</dbReference>
<evidence type="ECO:0000259" key="8">
    <source>
        <dbReference type="SMART" id="SM00829"/>
    </source>
</evidence>
<evidence type="ECO:0000313" key="10">
    <source>
        <dbReference type="Proteomes" id="UP000053259"/>
    </source>
</evidence>
<dbReference type="Pfam" id="PF08240">
    <property type="entry name" value="ADH_N"/>
    <property type="match status" value="1"/>
</dbReference>
<name>A0A0D2B4B0_9PEZI</name>
<feature type="domain" description="Enoyl reductase (ER)" evidence="8">
    <location>
        <begin position="14"/>
        <end position="346"/>
    </location>
</feature>
<dbReference type="VEuPathDB" id="FungiDB:PV09_03220"/>
<comment type="cofactor">
    <cofactor evidence="1 7">
        <name>Zn(2+)</name>
        <dbReference type="ChEBI" id="CHEBI:29105"/>
    </cofactor>
</comment>
<dbReference type="AlphaFoldDB" id="A0A0D2B4B0"/>
<comment type="similarity">
    <text evidence="2 7">Belongs to the zinc-containing alcohol dehydrogenase family.</text>
</comment>
<dbReference type="InterPro" id="IPR011032">
    <property type="entry name" value="GroES-like_sf"/>
</dbReference>
<dbReference type="PROSITE" id="PS00059">
    <property type="entry name" value="ADH_ZINC"/>
    <property type="match status" value="1"/>
</dbReference>
<sequence length="349" mass="37550">MAPTGTMKAAQYDARDNKVHINEVPIPTPGPGKLLVQIKSASLCHSDVMMFEPNDQGLILGKNPVTMGHEAAGIVVGLGEGVTDFKEGDKVGFLPAIDCCFECEPCRKTHNAWCRKGCMMQGFGEDGYFAEYAVVEARGSMILPDSIDISTAGPLFCAGVTAFHGVEDCGLKPGQWMAIIGTGGLGHLGIQYAKAMGYKVIGIDLSDDQLEAAKACGADHIFNPVSDKDYVKKILELTDGGVDAAVNFTASKKAYDDMPQLIKPGTGIYMVVGIPQQPLTINALDIALGRFKVYGSNNGMSYNMRPAIEFSAKHNIKPHVTFFKLEQLPEMIEIMHAGKTKGRLAVKFD</sequence>
<keyword evidence="3 7" id="KW-0479">Metal-binding</keyword>
<dbReference type="InterPro" id="IPR013149">
    <property type="entry name" value="ADH-like_C"/>
</dbReference>
<dbReference type="InterPro" id="IPR020843">
    <property type="entry name" value="ER"/>
</dbReference>
<dbReference type="GO" id="GO:0005737">
    <property type="term" value="C:cytoplasm"/>
    <property type="evidence" value="ECO:0007669"/>
    <property type="project" value="TreeGrafter"/>
</dbReference>
<dbReference type="OrthoDB" id="1879366at2759"/>
<keyword evidence="10" id="KW-1185">Reference proteome</keyword>
<reference evidence="9 10" key="1">
    <citation type="submission" date="2015-01" db="EMBL/GenBank/DDBJ databases">
        <title>The Genome Sequence of Ochroconis gallopava CBS43764.</title>
        <authorList>
            <consortium name="The Broad Institute Genomics Platform"/>
            <person name="Cuomo C."/>
            <person name="de Hoog S."/>
            <person name="Gorbushina A."/>
            <person name="Stielow B."/>
            <person name="Teixiera M."/>
            <person name="Abouelleil A."/>
            <person name="Chapman S.B."/>
            <person name="Priest M."/>
            <person name="Young S.K."/>
            <person name="Wortman J."/>
            <person name="Nusbaum C."/>
            <person name="Birren B."/>
        </authorList>
    </citation>
    <scope>NUCLEOTIDE SEQUENCE [LARGE SCALE GENOMIC DNA]</scope>
    <source>
        <strain evidence="9 10">CBS 43764</strain>
    </source>
</reference>
<dbReference type="GO" id="GO:0008270">
    <property type="term" value="F:zinc ion binding"/>
    <property type="evidence" value="ECO:0007669"/>
    <property type="project" value="InterPro"/>
</dbReference>
<dbReference type="InParanoid" id="A0A0D2B4B0"/>
<keyword evidence="5" id="KW-0560">Oxidoreductase</keyword>
<dbReference type="RefSeq" id="XP_016215913.1">
    <property type="nucleotide sequence ID" value="XM_016356390.1"/>
</dbReference>
<dbReference type="Gene3D" id="3.40.50.720">
    <property type="entry name" value="NAD(P)-binding Rossmann-like Domain"/>
    <property type="match status" value="1"/>
</dbReference>